<accession>A0A3E0HYR7</accession>
<feature type="transmembrane region" description="Helical" evidence="1">
    <location>
        <begin position="42"/>
        <end position="62"/>
    </location>
</feature>
<name>A0A3E0HYR7_9PSEU</name>
<gene>
    <name evidence="2" type="ORF">BCF44_10362</name>
</gene>
<keyword evidence="3" id="KW-1185">Reference proteome</keyword>
<dbReference type="RefSeq" id="WP_116173681.1">
    <property type="nucleotide sequence ID" value="NZ_CP144375.1"/>
</dbReference>
<proteinExistence type="predicted"/>
<reference evidence="2 3" key="1">
    <citation type="submission" date="2018-08" db="EMBL/GenBank/DDBJ databases">
        <title>Genomic Encyclopedia of Archaeal and Bacterial Type Strains, Phase II (KMG-II): from individual species to whole genera.</title>
        <authorList>
            <person name="Goeker M."/>
        </authorList>
    </citation>
    <scope>NUCLEOTIDE SEQUENCE [LARGE SCALE GENOMIC DNA]</scope>
    <source>
        <strain evidence="2 3">DSM 45791</strain>
    </source>
</reference>
<dbReference type="EMBL" id="QUNO01000003">
    <property type="protein sequence ID" value="REH51613.1"/>
    <property type="molecule type" value="Genomic_DNA"/>
</dbReference>
<keyword evidence="1" id="KW-1133">Transmembrane helix</keyword>
<dbReference type="Proteomes" id="UP000256269">
    <property type="component" value="Unassembled WGS sequence"/>
</dbReference>
<sequence>MSDPFDVPERELPDHVRQSVLHRISTEIAHERPRRRLGATPLLIAASVVALMAGATIVTSTLTANKDHTTLNATPSTAHPTTSTSGATGAYLWNGVPYWGMDAQMQRCVDATQKPVDGWFPLLRVSRNGLTAMLYRLGTDIVFCQVTKEHVTTKAMPYPQPPSGKAPGELLFTTPDGTYAGVVAPNLYNLQLRMDTLHGDNAAVNDSVFILPNSFRPGDKIDLGSSGSDYVTVTDMPQPTEPTVTVGGPKADRTSLGGQRLAACLPTANPPVVDADYWAPAAVIQTDATHWLQLGTLDGRLIACNRSGSTFTVDQPNLDVVEKHSVLMTGKISADGNAELNVLAVGLATDPRAAKVTLARAGKQDASAPVDHGTVILHGEGTLLPGRGQNRFTVVDSAGNVIEQFTQ</sequence>
<evidence type="ECO:0000313" key="2">
    <source>
        <dbReference type="EMBL" id="REH51613.1"/>
    </source>
</evidence>
<evidence type="ECO:0000256" key="1">
    <source>
        <dbReference type="SAM" id="Phobius"/>
    </source>
</evidence>
<dbReference type="AlphaFoldDB" id="A0A3E0HYR7"/>
<keyword evidence="1" id="KW-0472">Membrane</keyword>
<dbReference type="OrthoDB" id="3557251at2"/>
<organism evidence="2 3">
    <name type="scientific">Kutzneria buriramensis</name>
    <dbReference type="NCBI Taxonomy" id="1045776"/>
    <lineage>
        <taxon>Bacteria</taxon>
        <taxon>Bacillati</taxon>
        <taxon>Actinomycetota</taxon>
        <taxon>Actinomycetes</taxon>
        <taxon>Pseudonocardiales</taxon>
        <taxon>Pseudonocardiaceae</taxon>
        <taxon>Kutzneria</taxon>
    </lineage>
</organism>
<keyword evidence="1" id="KW-0812">Transmembrane</keyword>
<protein>
    <submittedName>
        <fullName evidence="2">Uncharacterized protein</fullName>
    </submittedName>
</protein>
<comment type="caution">
    <text evidence="2">The sequence shown here is derived from an EMBL/GenBank/DDBJ whole genome shotgun (WGS) entry which is preliminary data.</text>
</comment>
<evidence type="ECO:0000313" key="3">
    <source>
        <dbReference type="Proteomes" id="UP000256269"/>
    </source>
</evidence>